<evidence type="ECO:0000313" key="3">
    <source>
        <dbReference type="Proteomes" id="UP001066276"/>
    </source>
</evidence>
<protein>
    <submittedName>
        <fullName evidence="2">Uncharacterized protein</fullName>
    </submittedName>
</protein>
<proteinExistence type="predicted"/>
<dbReference type="AlphaFoldDB" id="A0AAV7PZ34"/>
<dbReference type="Proteomes" id="UP001066276">
    <property type="component" value="Chromosome 7"/>
</dbReference>
<evidence type="ECO:0000256" key="1">
    <source>
        <dbReference type="SAM" id="MobiDB-lite"/>
    </source>
</evidence>
<evidence type="ECO:0000313" key="2">
    <source>
        <dbReference type="EMBL" id="KAJ1132489.1"/>
    </source>
</evidence>
<name>A0AAV7PZ34_PLEWA</name>
<organism evidence="2 3">
    <name type="scientific">Pleurodeles waltl</name>
    <name type="common">Iberian ribbed newt</name>
    <dbReference type="NCBI Taxonomy" id="8319"/>
    <lineage>
        <taxon>Eukaryota</taxon>
        <taxon>Metazoa</taxon>
        <taxon>Chordata</taxon>
        <taxon>Craniata</taxon>
        <taxon>Vertebrata</taxon>
        <taxon>Euteleostomi</taxon>
        <taxon>Amphibia</taxon>
        <taxon>Batrachia</taxon>
        <taxon>Caudata</taxon>
        <taxon>Salamandroidea</taxon>
        <taxon>Salamandridae</taxon>
        <taxon>Pleurodelinae</taxon>
        <taxon>Pleurodeles</taxon>
    </lineage>
</organism>
<gene>
    <name evidence="2" type="ORF">NDU88_010798</name>
</gene>
<feature type="region of interest" description="Disordered" evidence="1">
    <location>
        <begin position="83"/>
        <end position="123"/>
    </location>
</feature>
<reference evidence="2" key="1">
    <citation type="journal article" date="2022" name="bioRxiv">
        <title>Sequencing and chromosome-scale assembly of the giantPleurodeles waltlgenome.</title>
        <authorList>
            <person name="Brown T."/>
            <person name="Elewa A."/>
            <person name="Iarovenko S."/>
            <person name="Subramanian E."/>
            <person name="Araus A.J."/>
            <person name="Petzold A."/>
            <person name="Susuki M."/>
            <person name="Suzuki K.-i.T."/>
            <person name="Hayashi T."/>
            <person name="Toyoda A."/>
            <person name="Oliveira C."/>
            <person name="Osipova E."/>
            <person name="Leigh N.D."/>
            <person name="Simon A."/>
            <person name="Yun M.H."/>
        </authorList>
    </citation>
    <scope>NUCLEOTIDE SEQUENCE</scope>
    <source>
        <strain evidence="2">20211129_DDA</strain>
        <tissue evidence="2">Liver</tissue>
    </source>
</reference>
<accession>A0AAV7PZ34</accession>
<feature type="region of interest" description="Disordered" evidence="1">
    <location>
        <begin position="1"/>
        <end position="25"/>
    </location>
</feature>
<dbReference type="EMBL" id="JANPWB010000011">
    <property type="protein sequence ID" value="KAJ1132489.1"/>
    <property type="molecule type" value="Genomic_DNA"/>
</dbReference>
<feature type="compositionally biased region" description="Basic residues" evidence="1">
    <location>
        <begin position="1"/>
        <end position="14"/>
    </location>
</feature>
<comment type="caution">
    <text evidence="2">The sequence shown here is derived from an EMBL/GenBank/DDBJ whole genome shotgun (WGS) entry which is preliminary data.</text>
</comment>
<keyword evidence="3" id="KW-1185">Reference proteome</keyword>
<sequence length="184" mass="19923">MRLGHPGKKRRRALGRQAGCHRQDGVDDGGRLRTLLLGGVGFAPPDAAAWEEQRPGPSGIRTKSRGVSAVCVVCGGCGAHDARGTVAPEEAESDVSLKEGELRNSGSEAEWWERKGRGDSNPVRKSFQVAEHLFGRPGGHQKERAGGEVRTVQERPPLLSPEIRFKSRVVKVCFKSDESAFFLG</sequence>